<evidence type="ECO:0000259" key="20">
    <source>
        <dbReference type="PROSITE" id="PS50873"/>
    </source>
</evidence>
<evidence type="ECO:0000256" key="12">
    <source>
        <dbReference type="ARBA" id="ARBA00023283"/>
    </source>
</evidence>
<feature type="binding site" evidence="16">
    <location>
        <position position="252"/>
    </location>
    <ligand>
        <name>Ca(2+)</name>
        <dbReference type="ChEBI" id="CHEBI:29108"/>
        <label>2</label>
    </ligand>
</feature>
<dbReference type="PANTHER" id="PTHR31388:SF5">
    <property type="entry name" value="PEROXIDASE"/>
    <property type="match status" value="1"/>
</dbReference>
<dbReference type="Pfam" id="PF00141">
    <property type="entry name" value="peroxidase"/>
    <property type="match status" value="1"/>
</dbReference>
<feature type="binding site" evidence="16">
    <location>
        <position position="102"/>
    </location>
    <ligand>
        <name>Ca(2+)</name>
        <dbReference type="ChEBI" id="CHEBI:29108"/>
        <label>1</label>
    </ligand>
</feature>
<evidence type="ECO:0000256" key="13">
    <source>
        <dbReference type="ARBA" id="ARBA00023324"/>
    </source>
</evidence>
<dbReference type="EMBL" id="RWGY01000039">
    <property type="protein sequence ID" value="TVU07816.1"/>
    <property type="molecule type" value="Genomic_DNA"/>
</dbReference>
<dbReference type="InterPro" id="IPR019793">
    <property type="entry name" value="Peroxidases_heam-ligand_BS"/>
</dbReference>
<keyword evidence="9 16" id="KW-0408">Iron</keyword>
<name>A0A5J9T8W5_9POAL</name>
<feature type="binding site" evidence="15">
    <location>
        <position position="177"/>
    </location>
    <ligand>
        <name>substrate</name>
    </ligand>
</feature>
<dbReference type="SUPFAM" id="SSF48113">
    <property type="entry name" value="Heme-dependent peroxidases"/>
    <property type="match status" value="1"/>
</dbReference>
<feature type="disulfide bond" evidence="18">
    <location>
        <begin position="85"/>
        <end position="90"/>
    </location>
</feature>
<evidence type="ECO:0000256" key="9">
    <source>
        <dbReference type="ARBA" id="ARBA00023004"/>
    </source>
</evidence>
<evidence type="ECO:0000256" key="7">
    <source>
        <dbReference type="ARBA" id="ARBA00022837"/>
    </source>
</evidence>
<dbReference type="PANTHER" id="PTHR31388">
    <property type="entry name" value="PEROXIDASE 72-RELATED"/>
    <property type="match status" value="1"/>
</dbReference>
<dbReference type="OrthoDB" id="2113341at2759"/>
<comment type="catalytic activity">
    <reaction evidence="1 19">
        <text>2 a phenolic donor + H2O2 = 2 a phenolic radical donor + 2 H2O</text>
        <dbReference type="Rhea" id="RHEA:56136"/>
        <dbReference type="ChEBI" id="CHEBI:15377"/>
        <dbReference type="ChEBI" id="CHEBI:16240"/>
        <dbReference type="ChEBI" id="CHEBI:139520"/>
        <dbReference type="ChEBI" id="CHEBI:139521"/>
        <dbReference type="EC" id="1.11.1.7"/>
    </reaction>
</comment>
<dbReference type="InterPro" id="IPR033905">
    <property type="entry name" value="Secretory_peroxidase"/>
</dbReference>
<dbReference type="FunFam" id="1.10.520.10:FF:000009">
    <property type="entry name" value="Peroxidase"/>
    <property type="match status" value="1"/>
</dbReference>
<evidence type="ECO:0000256" key="3">
    <source>
        <dbReference type="ARBA" id="ARBA00006873"/>
    </source>
</evidence>
<feature type="binding site" evidence="16">
    <location>
        <position position="84"/>
    </location>
    <ligand>
        <name>Ca(2+)</name>
        <dbReference type="ChEBI" id="CHEBI:29108"/>
        <label>1</label>
    </ligand>
</feature>
<dbReference type="InterPro" id="IPR002016">
    <property type="entry name" value="Haem_peroxidase"/>
</dbReference>
<keyword evidence="6 16" id="KW-0479">Metal-binding</keyword>
<comment type="function">
    <text evidence="19">Removal of H(2)O(2), oxidation of toxic reductants, biosynthesis and degradation of lignin, suberization, auxin catabolism, response to environmental stresses such as wounding, pathogen attack and oxidative stress.</text>
</comment>
<feature type="disulfide bond" evidence="18">
    <location>
        <begin position="135"/>
        <end position="328"/>
    </location>
</feature>
<dbReference type="AlphaFoldDB" id="A0A5J9T8W5"/>
<accession>A0A5J9T8W5</accession>
<dbReference type="GO" id="GO:0042744">
    <property type="term" value="P:hydrogen peroxide catabolic process"/>
    <property type="evidence" value="ECO:0007669"/>
    <property type="project" value="UniProtKB-KW"/>
</dbReference>
<keyword evidence="22" id="KW-1185">Reference proteome</keyword>
<dbReference type="InterPro" id="IPR010255">
    <property type="entry name" value="Haem_peroxidase_sf"/>
</dbReference>
<dbReference type="EC" id="1.11.1.7" evidence="19"/>
<dbReference type="FunFam" id="1.10.420.10:FF:000001">
    <property type="entry name" value="Peroxidase"/>
    <property type="match status" value="1"/>
</dbReference>
<feature type="site" description="Transition state stabilizer" evidence="17">
    <location>
        <position position="79"/>
    </location>
</feature>
<keyword evidence="12" id="KW-0873">Pyrrolidone carboxylic acid</keyword>
<evidence type="ECO:0000256" key="5">
    <source>
        <dbReference type="ARBA" id="ARBA00022617"/>
    </source>
</evidence>
<keyword evidence="11" id="KW-0325">Glycoprotein</keyword>
<dbReference type="Gene3D" id="1.10.420.10">
    <property type="entry name" value="Peroxidase, domain 2"/>
    <property type="match status" value="1"/>
</dbReference>
<feature type="binding site" evidence="16">
    <location>
        <position position="89"/>
    </location>
    <ligand>
        <name>Ca(2+)</name>
        <dbReference type="ChEBI" id="CHEBI:29108"/>
        <label>1</label>
    </ligand>
</feature>
<dbReference type="PROSITE" id="PS50873">
    <property type="entry name" value="PEROXIDASE_4"/>
    <property type="match status" value="1"/>
</dbReference>
<dbReference type="GO" id="GO:0005576">
    <property type="term" value="C:extracellular region"/>
    <property type="evidence" value="ECO:0007669"/>
    <property type="project" value="UniProtKB-SubCell"/>
</dbReference>
<evidence type="ECO:0000256" key="17">
    <source>
        <dbReference type="PIRSR" id="PIRSR600823-4"/>
    </source>
</evidence>
<dbReference type="GO" id="GO:0046872">
    <property type="term" value="F:metal ion binding"/>
    <property type="evidence" value="ECO:0007669"/>
    <property type="project" value="UniProtKB-UniRule"/>
</dbReference>
<evidence type="ECO:0000256" key="18">
    <source>
        <dbReference type="PIRSR" id="PIRSR600823-5"/>
    </source>
</evidence>
<keyword evidence="7 16" id="KW-0106">Calcium</keyword>
<organism evidence="21 22">
    <name type="scientific">Eragrostis curvula</name>
    <name type="common">weeping love grass</name>
    <dbReference type="NCBI Taxonomy" id="38414"/>
    <lineage>
        <taxon>Eukaryota</taxon>
        <taxon>Viridiplantae</taxon>
        <taxon>Streptophyta</taxon>
        <taxon>Embryophyta</taxon>
        <taxon>Tracheophyta</taxon>
        <taxon>Spermatophyta</taxon>
        <taxon>Magnoliopsida</taxon>
        <taxon>Liliopsida</taxon>
        <taxon>Poales</taxon>
        <taxon>Poaceae</taxon>
        <taxon>PACMAD clade</taxon>
        <taxon>Chloridoideae</taxon>
        <taxon>Eragrostideae</taxon>
        <taxon>Eragrostidinae</taxon>
        <taxon>Eragrostis</taxon>
    </lineage>
</organism>
<evidence type="ECO:0000256" key="4">
    <source>
        <dbReference type="ARBA" id="ARBA00022559"/>
    </source>
</evidence>
<protein>
    <recommendedName>
        <fullName evidence="19">Peroxidase</fullName>
        <ecNumber evidence="19">1.11.1.7</ecNumber>
    </recommendedName>
</protein>
<evidence type="ECO:0000256" key="15">
    <source>
        <dbReference type="PIRSR" id="PIRSR600823-2"/>
    </source>
</evidence>
<evidence type="ECO:0000256" key="10">
    <source>
        <dbReference type="ARBA" id="ARBA00023157"/>
    </source>
</evidence>
<evidence type="ECO:0000256" key="14">
    <source>
        <dbReference type="PIRSR" id="PIRSR600823-1"/>
    </source>
</evidence>
<evidence type="ECO:0000256" key="6">
    <source>
        <dbReference type="ARBA" id="ARBA00022723"/>
    </source>
</evidence>
<feature type="domain" description="Plant heme peroxidase family profile" evidence="20">
    <location>
        <begin position="42"/>
        <end position="332"/>
    </location>
</feature>
<keyword evidence="8 19" id="KW-0560">Oxidoreductase</keyword>
<feature type="non-terminal residue" evidence="21">
    <location>
        <position position="1"/>
    </location>
</feature>
<evidence type="ECO:0000256" key="8">
    <source>
        <dbReference type="ARBA" id="ARBA00023002"/>
    </source>
</evidence>
<sequence length="332" mass="35578">LCTALCSIDSSATSAMAVFTRSTAFLVLAVVTAVLSCASAQQLSPNFYSKSCPRLASIVRSGMAVAVRREKRMGASILRMFFHDCFVNGCDGSILLDGANGEKFAGPNVNSVRGYEVIDAIKAQVEASCRATVSCSDILALAARDGVNLLGGPTWSVRLGRKDSRTASQNAANTNLPDPGSSLATLITMFGNKGLSARDMTALSGAHTIGRSQCQFFRNRIYNERNINATFARLRQRTCPRSGGDANLAPFDVQTADGFDNAYYKNLVARQGLLHSDQELFNGGSQDALVRQYSNNAGQFNADFVTAMIKMGNLRPASGTPTEVRLNCRKVN</sequence>
<evidence type="ECO:0000256" key="2">
    <source>
        <dbReference type="ARBA" id="ARBA00004613"/>
    </source>
</evidence>
<comment type="cofactor">
    <cofactor evidence="16 19">
        <name>Ca(2+)</name>
        <dbReference type="ChEBI" id="CHEBI:29108"/>
    </cofactor>
    <text evidence="16 19">Binds 2 calcium ions per subunit.</text>
</comment>
<evidence type="ECO:0000256" key="16">
    <source>
        <dbReference type="PIRSR" id="PIRSR600823-3"/>
    </source>
</evidence>
<dbReference type="GO" id="GO:0020037">
    <property type="term" value="F:heme binding"/>
    <property type="evidence" value="ECO:0007669"/>
    <property type="project" value="UniProtKB-UniRule"/>
</dbReference>
<feature type="binding site" evidence="16">
    <location>
        <position position="87"/>
    </location>
    <ligand>
        <name>Ca(2+)</name>
        <dbReference type="ChEBI" id="CHEBI:29108"/>
        <label>1</label>
    </ligand>
</feature>
<evidence type="ECO:0000313" key="21">
    <source>
        <dbReference type="EMBL" id="TVU07816.1"/>
    </source>
</evidence>
<feature type="disulfide bond" evidence="18">
    <location>
        <begin position="214"/>
        <end position="239"/>
    </location>
</feature>
<feature type="binding site" evidence="16">
    <location>
        <position position="93"/>
    </location>
    <ligand>
        <name>Ca(2+)</name>
        <dbReference type="ChEBI" id="CHEBI:29108"/>
        <label>1</label>
    </ligand>
</feature>
<dbReference type="InterPro" id="IPR019794">
    <property type="entry name" value="Peroxidases_AS"/>
</dbReference>
<feature type="binding site" evidence="16">
    <location>
        <position position="208"/>
    </location>
    <ligand>
        <name>Ca(2+)</name>
        <dbReference type="ChEBI" id="CHEBI:29108"/>
        <label>2</label>
    </ligand>
</feature>
<feature type="binding site" evidence="16">
    <location>
        <position position="91"/>
    </location>
    <ligand>
        <name>Ca(2+)</name>
        <dbReference type="ChEBI" id="CHEBI:29108"/>
        <label>1</label>
    </ligand>
</feature>
<comment type="similarity">
    <text evidence="3">Belongs to the peroxidase family. Ascorbate peroxidase subfamily.</text>
</comment>
<dbReference type="PRINTS" id="PR00458">
    <property type="entry name" value="PEROXIDASE"/>
</dbReference>
<dbReference type="GO" id="GO:0140825">
    <property type="term" value="F:lactoperoxidase activity"/>
    <property type="evidence" value="ECO:0007669"/>
    <property type="project" value="UniProtKB-EC"/>
</dbReference>
<keyword evidence="10 18" id="KW-1015">Disulfide bond</keyword>
<dbReference type="InterPro" id="IPR000823">
    <property type="entry name" value="Peroxidase_pln"/>
</dbReference>
<evidence type="ECO:0000256" key="11">
    <source>
        <dbReference type="ARBA" id="ARBA00023180"/>
    </source>
</evidence>
<keyword evidence="13 19" id="KW-0376">Hydrogen peroxide</keyword>
<feature type="active site" description="Proton acceptor" evidence="14">
    <location>
        <position position="83"/>
    </location>
</feature>
<evidence type="ECO:0000256" key="1">
    <source>
        <dbReference type="ARBA" id="ARBA00000189"/>
    </source>
</evidence>
<comment type="caution">
    <text evidence="21">The sequence shown here is derived from an EMBL/GenBank/DDBJ whole genome shotgun (WGS) entry which is preliminary data.</text>
</comment>
<comment type="similarity">
    <text evidence="19">Belongs to the peroxidase family. Classical plant (class III) peroxidase subfamily.</text>
</comment>
<dbReference type="GO" id="GO:0006979">
    <property type="term" value="P:response to oxidative stress"/>
    <property type="evidence" value="ECO:0007669"/>
    <property type="project" value="UniProtKB-UniRule"/>
</dbReference>
<dbReference type="PROSITE" id="PS00436">
    <property type="entry name" value="PEROXIDASE_2"/>
    <property type="match status" value="1"/>
</dbReference>
<dbReference type="Proteomes" id="UP000324897">
    <property type="component" value="Chromosome 3"/>
</dbReference>
<comment type="subcellular location">
    <subcellularLocation>
        <location evidence="2 19">Secreted</location>
    </subcellularLocation>
</comment>
<feature type="disulfide bond" evidence="18">
    <location>
        <begin position="52"/>
        <end position="129"/>
    </location>
</feature>
<comment type="cofactor">
    <cofactor evidence="16 19">
        <name>heme b</name>
        <dbReference type="ChEBI" id="CHEBI:60344"/>
    </cofactor>
    <text evidence="16 19">Binds 1 heme b (iron(II)-protoporphyrin IX) group per subunit.</text>
</comment>
<gene>
    <name evidence="21" type="ORF">EJB05_41185</name>
</gene>
<evidence type="ECO:0000313" key="22">
    <source>
        <dbReference type="Proteomes" id="UP000324897"/>
    </source>
</evidence>
<feature type="binding site" description="axial binding residue" evidence="16">
    <location>
        <position position="207"/>
    </location>
    <ligand>
        <name>heme b</name>
        <dbReference type="ChEBI" id="CHEBI:60344"/>
    </ligand>
    <ligandPart>
        <name>Fe</name>
        <dbReference type="ChEBI" id="CHEBI:18248"/>
    </ligandPart>
</feature>
<dbReference type="Gene3D" id="1.10.520.10">
    <property type="match status" value="1"/>
</dbReference>
<evidence type="ECO:0000256" key="19">
    <source>
        <dbReference type="RuleBase" id="RU362060"/>
    </source>
</evidence>
<keyword evidence="4 19" id="KW-0575">Peroxidase</keyword>
<keyword evidence="5 19" id="KW-0349">Heme</keyword>
<feature type="binding site" evidence="16">
    <location>
        <position position="260"/>
    </location>
    <ligand>
        <name>Ca(2+)</name>
        <dbReference type="ChEBI" id="CHEBI:29108"/>
        <label>2</label>
    </ligand>
</feature>
<dbReference type="PRINTS" id="PR00461">
    <property type="entry name" value="PLPEROXIDASE"/>
</dbReference>
<dbReference type="CDD" id="cd00693">
    <property type="entry name" value="secretory_peroxidase"/>
    <property type="match status" value="1"/>
</dbReference>
<proteinExistence type="inferred from homology"/>
<reference evidence="21 22" key="1">
    <citation type="journal article" date="2019" name="Sci. Rep.">
        <title>A high-quality genome of Eragrostis curvula grass provides insights into Poaceae evolution and supports new strategies to enhance forage quality.</title>
        <authorList>
            <person name="Carballo J."/>
            <person name="Santos B.A.C.M."/>
            <person name="Zappacosta D."/>
            <person name="Garbus I."/>
            <person name="Selva J.P."/>
            <person name="Gallo C.A."/>
            <person name="Diaz A."/>
            <person name="Albertini E."/>
            <person name="Caccamo M."/>
            <person name="Echenique V."/>
        </authorList>
    </citation>
    <scope>NUCLEOTIDE SEQUENCE [LARGE SCALE GENOMIC DNA]</scope>
    <source>
        <strain evidence="22">cv. Victoria</strain>
        <tissue evidence="21">Leaf</tissue>
    </source>
</reference>
<feature type="binding site" evidence="16">
    <location>
        <position position="255"/>
    </location>
    <ligand>
        <name>Ca(2+)</name>
        <dbReference type="ChEBI" id="CHEBI:29108"/>
        <label>2</label>
    </ligand>
</feature>
<dbReference type="PROSITE" id="PS00435">
    <property type="entry name" value="PEROXIDASE_1"/>
    <property type="match status" value="1"/>
</dbReference>
<keyword evidence="19" id="KW-0964">Secreted</keyword>